<dbReference type="Gene3D" id="3.40.50.300">
    <property type="entry name" value="P-loop containing nucleotide triphosphate hydrolases"/>
    <property type="match status" value="1"/>
</dbReference>
<dbReference type="Pfam" id="PF00071">
    <property type="entry name" value="Ras"/>
    <property type="match status" value="1"/>
</dbReference>
<dbReference type="FunFam" id="3.40.50.300:FF:001447">
    <property type="entry name" value="Ras-related protein Rab-1B"/>
    <property type="match status" value="1"/>
</dbReference>
<reference evidence="7 8" key="1">
    <citation type="submission" date="2025-04" db="UniProtKB">
        <authorList>
            <consortium name="RefSeq"/>
        </authorList>
    </citation>
    <scope>IDENTIFICATION</scope>
    <source>
        <tissue evidence="7 8">Leaf</tissue>
    </source>
</reference>
<comment type="similarity">
    <text evidence="2">Belongs to the small GTPase superfamily. Rab family.</text>
</comment>
<evidence type="ECO:0000256" key="5">
    <source>
        <dbReference type="ARBA" id="ARBA00023288"/>
    </source>
</evidence>
<dbReference type="InterPro" id="IPR050305">
    <property type="entry name" value="Small_GTPase_Rab"/>
</dbReference>
<dbReference type="Proteomes" id="UP000504621">
    <property type="component" value="Unplaced"/>
</dbReference>
<protein>
    <submittedName>
        <fullName evidence="7 8">Ras-related protein RAB1BV-like</fullName>
    </submittedName>
</protein>
<evidence type="ECO:0000256" key="2">
    <source>
        <dbReference type="ARBA" id="ARBA00006270"/>
    </source>
</evidence>
<dbReference type="InterPro" id="IPR005225">
    <property type="entry name" value="Small_GTP-bd"/>
</dbReference>
<name>A0A6J1BN01_9ROSI</name>
<evidence type="ECO:0000313" key="7">
    <source>
        <dbReference type="RefSeq" id="XP_021300477.1"/>
    </source>
</evidence>
<keyword evidence="5" id="KW-0449">Lipoprotein</keyword>
<dbReference type="PANTHER" id="PTHR47980">
    <property type="entry name" value="LD44762P"/>
    <property type="match status" value="1"/>
</dbReference>
<dbReference type="InterPro" id="IPR027417">
    <property type="entry name" value="P-loop_NTPase"/>
</dbReference>
<organism evidence="6 8">
    <name type="scientific">Herrania umbratica</name>
    <dbReference type="NCBI Taxonomy" id="108875"/>
    <lineage>
        <taxon>Eukaryota</taxon>
        <taxon>Viridiplantae</taxon>
        <taxon>Streptophyta</taxon>
        <taxon>Embryophyta</taxon>
        <taxon>Tracheophyta</taxon>
        <taxon>Spermatophyta</taxon>
        <taxon>Magnoliopsida</taxon>
        <taxon>eudicotyledons</taxon>
        <taxon>Gunneridae</taxon>
        <taxon>Pentapetalae</taxon>
        <taxon>rosids</taxon>
        <taxon>malvids</taxon>
        <taxon>Malvales</taxon>
        <taxon>Malvaceae</taxon>
        <taxon>Byttnerioideae</taxon>
        <taxon>Herrania</taxon>
    </lineage>
</organism>
<evidence type="ECO:0000256" key="4">
    <source>
        <dbReference type="ARBA" id="ARBA00023134"/>
    </source>
</evidence>
<dbReference type="RefSeq" id="XP_021300477.1">
    <property type="nucleotide sequence ID" value="XM_021444802.1"/>
</dbReference>
<comment type="subcellular location">
    <subcellularLocation>
        <location evidence="1">Golgi apparatus membrane</location>
    </subcellularLocation>
</comment>
<gene>
    <name evidence="7 8 9" type="primary">LOC110428882</name>
</gene>
<evidence type="ECO:0000256" key="3">
    <source>
        <dbReference type="ARBA" id="ARBA00022741"/>
    </source>
</evidence>
<evidence type="ECO:0000256" key="1">
    <source>
        <dbReference type="ARBA" id="ARBA00004394"/>
    </source>
</evidence>
<keyword evidence="4" id="KW-0342">GTP-binding</keyword>
<evidence type="ECO:0000313" key="8">
    <source>
        <dbReference type="RefSeq" id="XP_021300478.1"/>
    </source>
</evidence>
<dbReference type="GO" id="GO:0000139">
    <property type="term" value="C:Golgi membrane"/>
    <property type="evidence" value="ECO:0007669"/>
    <property type="project" value="UniProtKB-SubCell"/>
</dbReference>
<dbReference type="RefSeq" id="XP_021300478.1">
    <property type="nucleotide sequence ID" value="XM_021444803.1"/>
</dbReference>
<dbReference type="PROSITE" id="PS51419">
    <property type="entry name" value="RAB"/>
    <property type="match status" value="1"/>
</dbReference>
<dbReference type="RefSeq" id="XP_021300479.1">
    <property type="nucleotide sequence ID" value="XM_021444804.1"/>
</dbReference>
<dbReference type="PRINTS" id="PR00449">
    <property type="entry name" value="RASTRNSFRMNG"/>
</dbReference>
<dbReference type="GeneID" id="110428882"/>
<accession>A0A6J1BN01</accession>
<dbReference type="GO" id="GO:0003924">
    <property type="term" value="F:GTPase activity"/>
    <property type="evidence" value="ECO:0007669"/>
    <property type="project" value="InterPro"/>
</dbReference>
<dbReference type="AlphaFoldDB" id="A0A6J1BN01"/>
<sequence>MAAPPARARADYDYLIKLLLIGDSGVGKSCLLLRFSDGSFTTSFITTIGIDFKIRTIELDGKRIKLQIWDTAGQERFRTITTGMCFGPHNSNISILRNEMVLLLVICMRKMIWWCVMTLRSSTWRFPG</sequence>
<keyword evidence="3" id="KW-0547">Nucleotide-binding</keyword>
<dbReference type="SUPFAM" id="SSF52540">
    <property type="entry name" value="P-loop containing nucleoside triphosphate hydrolases"/>
    <property type="match status" value="1"/>
</dbReference>
<evidence type="ECO:0000313" key="9">
    <source>
        <dbReference type="RefSeq" id="XP_021300479.1"/>
    </source>
</evidence>
<dbReference type="OrthoDB" id="1714663at2759"/>
<keyword evidence="6" id="KW-1185">Reference proteome</keyword>
<dbReference type="NCBIfam" id="TIGR00231">
    <property type="entry name" value="small_GTP"/>
    <property type="match status" value="1"/>
</dbReference>
<proteinExistence type="inferred from homology"/>
<dbReference type="GO" id="GO:0005525">
    <property type="term" value="F:GTP binding"/>
    <property type="evidence" value="ECO:0007669"/>
    <property type="project" value="UniProtKB-KW"/>
</dbReference>
<evidence type="ECO:0000313" key="6">
    <source>
        <dbReference type="Proteomes" id="UP000504621"/>
    </source>
</evidence>
<dbReference type="SMART" id="SM00175">
    <property type="entry name" value="RAB"/>
    <property type="match status" value="1"/>
</dbReference>
<dbReference type="InterPro" id="IPR001806">
    <property type="entry name" value="Small_GTPase"/>
</dbReference>